<dbReference type="AlphaFoldDB" id="A0A6C0CZZ5"/>
<accession>A0A6C0CZZ5</accession>
<dbReference type="EMBL" id="MN739515">
    <property type="protein sequence ID" value="QHT09783.1"/>
    <property type="molecule type" value="Genomic_DNA"/>
</dbReference>
<name>A0A6C0CZZ5_9ZZZZ</name>
<protein>
    <submittedName>
        <fullName evidence="1">Uncharacterized protein</fullName>
    </submittedName>
</protein>
<proteinExistence type="predicted"/>
<organism evidence="1">
    <name type="scientific">viral metagenome</name>
    <dbReference type="NCBI Taxonomy" id="1070528"/>
    <lineage>
        <taxon>unclassified sequences</taxon>
        <taxon>metagenomes</taxon>
        <taxon>organismal metagenomes</taxon>
    </lineage>
</organism>
<evidence type="ECO:0000313" key="1">
    <source>
        <dbReference type="EMBL" id="QHT09783.1"/>
    </source>
</evidence>
<reference evidence="1" key="1">
    <citation type="journal article" date="2020" name="Nature">
        <title>Giant virus diversity and host interactions through global metagenomics.</title>
        <authorList>
            <person name="Schulz F."/>
            <person name="Roux S."/>
            <person name="Paez-Espino D."/>
            <person name="Jungbluth S."/>
            <person name="Walsh D.A."/>
            <person name="Denef V.J."/>
            <person name="McMahon K.D."/>
            <person name="Konstantinidis K.T."/>
            <person name="Eloe-Fadrosh E.A."/>
            <person name="Kyrpides N.C."/>
            <person name="Woyke T."/>
        </authorList>
    </citation>
    <scope>NUCLEOTIDE SEQUENCE</scope>
    <source>
        <strain evidence="1">GVMAG-M-3300023174-102</strain>
    </source>
</reference>
<sequence>MIIYHYFRENGLFNGTTITAKDIPLPPNSTLIQVPVLYGKQKAVWNNINNNWSIITI</sequence>